<dbReference type="GO" id="GO:0043565">
    <property type="term" value="F:sequence-specific DNA binding"/>
    <property type="evidence" value="ECO:0007669"/>
    <property type="project" value="TreeGrafter"/>
</dbReference>
<sequence>MLNFYHFNIKNYKTLKICQIVIGRVRLPSHHVNTKNQTFLLKSYMADYKRLFLEGHSYYLTMVTHRRNAILIDNIDALGESFRESKQYYGYVINAIVVLPDHIHMIITPQNVHDYPKIVRAIKYNFTIKINQNEEQSMARHKKGLKPIWQKRYYEHTIRDEKDYLRCLEYMKHNPIKHGLVENVNDWEYSSF</sequence>
<reference evidence="2" key="1">
    <citation type="submission" date="2020-01" db="EMBL/GenBank/DDBJ databases">
        <authorList>
            <person name="Meier V. D."/>
            <person name="Meier V D."/>
        </authorList>
    </citation>
    <scope>NUCLEOTIDE SEQUENCE</scope>
    <source>
        <strain evidence="2">HLG_WM_MAG_02</strain>
    </source>
</reference>
<dbReference type="PANTHER" id="PTHR36966:SF1">
    <property type="entry name" value="REP-ASSOCIATED TYROSINE TRANSPOSASE"/>
    <property type="match status" value="1"/>
</dbReference>
<evidence type="ECO:0000259" key="1">
    <source>
        <dbReference type="SMART" id="SM01321"/>
    </source>
</evidence>
<gene>
    <name evidence="2" type="ORF">HELGO_WM40757</name>
</gene>
<dbReference type="InterPro" id="IPR002686">
    <property type="entry name" value="Transposase_17"/>
</dbReference>
<dbReference type="GO" id="GO:0004803">
    <property type="term" value="F:transposase activity"/>
    <property type="evidence" value="ECO:0007669"/>
    <property type="project" value="InterPro"/>
</dbReference>
<dbReference type="NCBIfam" id="NF047646">
    <property type="entry name" value="REP_Tyr_transpos"/>
    <property type="match status" value="1"/>
</dbReference>
<dbReference type="Pfam" id="PF01797">
    <property type="entry name" value="Y1_Tnp"/>
    <property type="match status" value="1"/>
</dbReference>
<proteinExistence type="predicted"/>
<dbReference type="Gene3D" id="3.30.70.1290">
    <property type="entry name" value="Transposase IS200-like"/>
    <property type="match status" value="1"/>
</dbReference>
<dbReference type="InterPro" id="IPR052715">
    <property type="entry name" value="RAYT_transposase"/>
</dbReference>
<organism evidence="2">
    <name type="scientific">uncultured Sulfurovum sp</name>
    <dbReference type="NCBI Taxonomy" id="269237"/>
    <lineage>
        <taxon>Bacteria</taxon>
        <taxon>Pseudomonadati</taxon>
        <taxon>Campylobacterota</taxon>
        <taxon>Epsilonproteobacteria</taxon>
        <taxon>Campylobacterales</taxon>
        <taxon>Sulfurovaceae</taxon>
        <taxon>Sulfurovum</taxon>
        <taxon>environmental samples</taxon>
    </lineage>
</organism>
<dbReference type="EMBL" id="CACVAZ010000084">
    <property type="protein sequence ID" value="CAA6813603.1"/>
    <property type="molecule type" value="Genomic_DNA"/>
</dbReference>
<protein>
    <submittedName>
        <fullName evidence="2">Transposase and inactivated derivatives</fullName>
    </submittedName>
</protein>
<dbReference type="GO" id="GO:0006313">
    <property type="term" value="P:DNA transposition"/>
    <property type="evidence" value="ECO:0007669"/>
    <property type="project" value="InterPro"/>
</dbReference>
<dbReference type="SUPFAM" id="SSF143422">
    <property type="entry name" value="Transposase IS200-like"/>
    <property type="match status" value="1"/>
</dbReference>
<dbReference type="InterPro" id="IPR036515">
    <property type="entry name" value="Transposase_17_sf"/>
</dbReference>
<dbReference type="AlphaFoldDB" id="A0A6S6T4A3"/>
<feature type="domain" description="Transposase IS200-like" evidence="1">
    <location>
        <begin position="53"/>
        <end position="174"/>
    </location>
</feature>
<evidence type="ECO:0000313" key="2">
    <source>
        <dbReference type="EMBL" id="CAA6813603.1"/>
    </source>
</evidence>
<dbReference type="SMART" id="SM01321">
    <property type="entry name" value="Y1_Tnp"/>
    <property type="match status" value="1"/>
</dbReference>
<dbReference type="PANTHER" id="PTHR36966">
    <property type="entry name" value="REP-ASSOCIATED TYROSINE TRANSPOSASE"/>
    <property type="match status" value="1"/>
</dbReference>
<accession>A0A6S6T4A3</accession>
<name>A0A6S6T4A3_9BACT</name>